<dbReference type="GO" id="GO:0016491">
    <property type="term" value="F:oxidoreductase activity"/>
    <property type="evidence" value="ECO:0007669"/>
    <property type="project" value="UniProtKB-KW"/>
</dbReference>
<dbReference type="AlphaFoldDB" id="A0AAN6MAK2"/>
<comment type="cofactor">
    <cofactor evidence="1">
        <name>FAD</name>
        <dbReference type="ChEBI" id="CHEBI:57692"/>
    </cofactor>
</comment>
<keyword evidence="3" id="KW-0285">Flavoprotein</keyword>
<reference evidence="8" key="2">
    <citation type="submission" date="2023-05" db="EMBL/GenBank/DDBJ databases">
        <authorList>
            <consortium name="Lawrence Berkeley National Laboratory"/>
            <person name="Steindorff A."/>
            <person name="Hensen N."/>
            <person name="Bonometti L."/>
            <person name="Westerberg I."/>
            <person name="Brannstrom I.O."/>
            <person name="Guillou S."/>
            <person name="Cros-Aarteil S."/>
            <person name="Calhoun S."/>
            <person name="Haridas S."/>
            <person name="Kuo A."/>
            <person name="Mondo S."/>
            <person name="Pangilinan J."/>
            <person name="Riley R."/>
            <person name="Labutti K."/>
            <person name="Andreopoulos B."/>
            <person name="Lipzen A."/>
            <person name="Chen C."/>
            <person name="Yanf M."/>
            <person name="Daum C."/>
            <person name="Ng V."/>
            <person name="Clum A."/>
            <person name="Ohm R."/>
            <person name="Martin F."/>
            <person name="Silar P."/>
            <person name="Natvig D."/>
            <person name="Lalanne C."/>
            <person name="Gautier V."/>
            <person name="Ament-Velasquez S.L."/>
            <person name="Kruys A."/>
            <person name="Hutchinson M.I."/>
            <person name="Powell A.J."/>
            <person name="Barry K."/>
            <person name="Miller A.N."/>
            <person name="Grigoriev I.V."/>
            <person name="Debuchy R."/>
            <person name="Gladieux P."/>
            <person name="Thoren M.H."/>
            <person name="Johannesson H."/>
        </authorList>
    </citation>
    <scope>NUCLEOTIDE SEQUENCE</scope>
    <source>
        <strain evidence="8">CBS 103.79</strain>
    </source>
</reference>
<dbReference type="PANTHER" id="PTHR42973:SF39">
    <property type="entry name" value="FAD-BINDING PCMH-TYPE DOMAIN-CONTAINING PROTEIN"/>
    <property type="match status" value="1"/>
</dbReference>
<dbReference type="Gene3D" id="3.30.465.10">
    <property type="match status" value="1"/>
</dbReference>
<comment type="similarity">
    <text evidence="2">Belongs to the oxygen-dependent FAD-linked oxidoreductase family.</text>
</comment>
<evidence type="ECO:0000256" key="6">
    <source>
        <dbReference type="SAM" id="SignalP"/>
    </source>
</evidence>
<evidence type="ECO:0000256" key="2">
    <source>
        <dbReference type="ARBA" id="ARBA00005466"/>
    </source>
</evidence>
<evidence type="ECO:0000256" key="4">
    <source>
        <dbReference type="ARBA" id="ARBA00022827"/>
    </source>
</evidence>
<sequence>MSPLLSILVALGLGAQQCLGSASLSDRVIQCLTTADVPQALPGTSEFDKSRSPHNLREQFTPLAVALPTTVSHVQAAVACGRKNGVKVNPRSGGHNYGSHGIGGEDGHLVVDLRFMNDVKVDNCTHIATVGPGAKLGNLALALDAQGKRSIPHGLCPKVGVGGHVLHGGWGYSTHNHGLFLDYLEEVQLVTANSSVVTASATKNPQLFWALRGAGMSFGIATRFKFRTLPQPEEIQLFYIPFIWNLTQAQAGWRAFQDYAASKARPKEMNFRVVISSGSFLGAEGTIFLFEGAYHGSRADYDRVIKPFRDAAIALGGYADMLQYPEVTAVNYMDSLLYANNNALLFGPAGAEPLESGFYKSMLTDKLSGPTVDALMTAVSNAGQTNPSRFWLWIVSAIGGPNSALTTMFPASSTSYSHRSSLLLWELGDTVGTTETYPSDVGIPWTNQFVDLVEKKEGKTLGMYYNYADPSIGDHGKAGRRYWPGNYDRLVALKRAWDGEGVFENPQTVGRR</sequence>
<dbReference type="InterPro" id="IPR006094">
    <property type="entry name" value="Oxid_FAD_bind_N"/>
</dbReference>
<dbReference type="Gene3D" id="3.40.462.20">
    <property type="match status" value="1"/>
</dbReference>
<dbReference type="InterPro" id="IPR050416">
    <property type="entry name" value="FAD-linked_Oxidoreductase"/>
</dbReference>
<keyword evidence="5" id="KW-0560">Oxidoreductase</keyword>
<dbReference type="Pfam" id="PF08031">
    <property type="entry name" value="BBE"/>
    <property type="match status" value="1"/>
</dbReference>
<evidence type="ECO:0000256" key="1">
    <source>
        <dbReference type="ARBA" id="ARBA00001974"/>
    </source>
</evidence>
<dbReference type="EMBL" id="MU856230">
    <property type="protein sequence ID" value="KAK3897220.1"/>
    <property type="molecule type" value="Genomic_DNA"/>
</dbReference>
<feature type="domain" description="FAD-binding PCMH-type" evidence="7">
    <location>
        <begin position="58"/>
        <end position="231"/>
    </location>
</feature>
<reference evidence="8" key="1">
    <citation type="journal article" date="2023" name="Mol. Phylogenet. Evol.">
        <title>Genome-scale phylogeny and comparative genomics of the fungal order Sordariales.</title>
        <authorList>
            <person name="Hensen N."/>
            <person name="Bonometti L."/>
            <person name="Westerberg I."/>
            <person name="Brannstrom I.O."/>
            <person name="Guillou S."/>
            <person name="Cros-Aarteil S."/>
            <person name="Calhoun S."/>
            <person name="Haridas S."/>
            <person name="Kuo A."/>
            <person name="Mondo S."/>
            <person name="Pangilinan J."/>
            <person name="Riley R."/>
            <person name="LaButti K."/>
            <person name="Andreopoulos B."/>
            <person name="Lipzen A."/>
            <person name="Chen C."/>
            <person name="Yan M."/>
            <person name="Daum C."/>
            <person name="Ng V."/>
            <person name="Clum A."/>
            <person name="Steindorff A."/>
            <person name="Ohm R.A."/>
            <person name="Martin F."/>
            <person name="Silar P."/>
            <person name="Natvig D.O."/>
            <person name="Lalanne C."/>
            <person name="Gautier V."/>
            <person name="Ament-Velasquez S.L."/>
            <person name="Kruys A."/>
            <person name="Hutchinson M.I."/>
            <person name="Powell A.J."/>
            <person name="Barry K."/>
            <person name="Miller A.N."/>
            <person name="Grigoriev I.V."/>
            <person name="Debuchy R."/>
            <person name="Gladieux P."/>
            <person name="Hiltunen Thoren M."/>
            <person name="Johannesson H."/>
        </authorList>
    </citation>
    <scope>NUCLEOTIDE SEQUENCE</scope>
    <source>
        <strain evidence="8">CBS 103.79</strain>
    </source>
</reference>
<feature type="signal peptide" evidence="6">
    <location>
        <begin position="1"/>
        <end position="20"/>
    </location>
</feature>
<evidence type="ECO:0000313" key="9">
    <source>
        <dbReference type="Proteomes" id="UP001303889"/>
    </source>
</evidence>
<dbReference type="GO" id="GO:0071949">
    <property type="term" value="F:FAD binding"/>
    <property type="evidence" value="ECO:0007669"/>
    <property type="project" value="InterPro"/>
</dbReference>
<dbReference type="InterPro" id="IPR016169">
    <property type="entry name" value="FAD-bd_PCMH_sub2"/>
</dbReference>
<dbReference type="InterPro" id="IPR016166">
    <property type="entry name" value="FAD-bd_PCMH"/>
</dbReference>
<dbReference type="PROSITE" id="PS51387">
    <property type="entry name" value="FAD_PCMH"/>
    <property type="match status" value="1"/>
</dbReference>
<evidence type="ECO:0000259" key="7">
    <source>
        <dbReference type="PROSITE" id="PS51387"/>
    </source>
</evidence>
<keyword evidence="6" id="KW-0732">Signal</keyword>
<dbReference type="SUPFAM" id="SSF56176">
    <property type="entry name" value="FAD-binding/transporter-associated domain-like"/>
    <property type="match status" value="1"/>
</dbReference>
<dbReference type="InterPro" id="IPR012951">
    <property type="entry name" value="BBE"/>
</dbReference>
<evidence type="ECO:0000256" key="3">
    <source>
        <dbReference type="ARBA" id="ARBA00022630"/>
    </source>
</evidence>
<dbReference type="Pfam" id="PF01565">
    <property type="entry name" value="FAD_binding_4"/>
    <property type="match status" value="1"/>
</dbReference>
<dbReference type="InterPro" id="IPR036318">
    <property type="entry name" value="FAD-bd_PCMH-like_sf"/>
</dbReference>
<keyword evidence="9" id="KW-1185">Reference proteome</keyword>
<dbReference type="PANTHER" id="PTHR42973">
    <property type="entry name" value="BINDING OXIDOREDUCTASE, PUTATIVE (AFU_ORTHOLOGUE AFUA_1G17690)-RELATED"/>
    <property type="match status" value="1"/>
</dbReference>
<organism evidence="8 9">
    <name type="scientific">Staphylotrichum tortipilum</name>
    <dbReference type="NCBI Taxonomy" id="2831512"/>
    <lineage>
        <taxon>Eukaryota</taxon>
        <taxon>Fungi</taxon>
        <taxon>Dikarya</taxon>
        <taxon>Ascomycota</taxon>
        <taxon>Pezizomycotina</taxon>
        <taxon>Sordariomycetes</taxon>
        <taxon>Sordariomycetidae</taxon>
        <taxon>Sordariales</taxon>
        <taxon>Chaetomiaceae</taxon>
        <taxon>Staphylotrichum</taxon>
    </lineage>
</organism>
<proteinExistence type="inferred from homology"/>
<gene>
    <name evidence="8" type="ORF">C8A05DRAFT_19974</name>
</gene>
<evidence type="ECO:0000313" key="8">
    <source>
        <dbReference type="EMBL" id="KAK3897220.1"/>
    </source>
</evidence>
<keyword evidence="4" id="KW-0274">FAD</keyword>
<feature type="chain" id="PRO_5043049553" evidence="6">
    <location>
        <begin position="21"/>
        <end position="512"/>
    </location>
</feature>
<name>A0AAN6MAK2_9PEZI</name>
<dbReference type="Proteomes" id="UP001303889">
    <property type="component" value="Unassembled WGS sequence"/>
</dbReference>
<comment type="caution">
    <text evidence="8">The sequence shown here is derived from an EMBL/GenBank/DDBJ whole genome shotgun (WGS) entry which is preliminary data.</text>
</comment>
<evidence type="ECO:0000256" key="5">
    <source>
        <dbReference type="ARBA" id="ARBA00023002"/>
    </source>
</evidence>
<protein>
    <submittedName>
        <fullName evidence="8">Glucooligosaccharide oxidase</fullName>
    </submittedName>
</protein>
<accession>A0AAN6MAK2</accession>